<evidence type="ECO:0000256" key="1">
    <source>
        <dbReference type="SAM" id="MobiDB-lite"/>
    </source>
</evidence>
<dbReference type="EMBL" id="MUNK01000191">
    <property type="protein sequence ID" value="OTA26141.1"/>
    <property type="molecule type" value="Genomic_DNA"/>
</dbReference>
<dbReference type="InParanoid" id="A0A1Z5SYA9"/>
<dbReference type="AlphaFoldDB" id="A0A1Z5SYA9"/>
<gene>
    <name evidence="2" type="ORF">BTJ68_11081</name>
</gene>
<dbReference type="VEuPathDB" id="FungiDB:BTJ68_11081"/>
<dbReference type="Proteomes" id="UP000194280">
    <property type="component" value="Unassembled WGS sequence"/>
</dbReference>
<accession>A0A1Z5SYA9</accession>
<feature type="region of interest" description="Disordered" evidence="1">
    <location>
        <begin position="1"/>
        <end position="30"/>
    </location>
</feature>
<name>A0A1Z5SYA9_HORWE</name>
<evidence type="ECO:0000313" key="2">
    <source>
        <dbReference type="EMBL" id="OTA26141.1"/>
    </source>
</evidence>
<organism evidence="2 3">
    <name type="scientific">Hortaea werneckii EXF-2000</name>
    <dbReference type="NCBI Taxonomy" id="1157616"/>
    <lineage>
        <taxon>Eukaryota</taxon>
        <taxon>Fungi</taxon>
        <taxon>Dikarya</taxon>
        <taxon>Ascomycota</taxon>
        <taxon>Pezizomycotina</taxon>
        <taxon>Dothideomycetes</taxon>
        <taxon>Dothideomycetidae</taxon>
        <taxon>Mycosphaerellales</taxon>
        <taxon>Teratosphaeriaceae</taxon>
        <taxon>Hortaea</taxon>
    </lineage>
</organism>
<dbReference type="STRING" id="1157616.A0A1Z5SYA9"/>
<evidence type="ECO:0000313" key="3">
    <source>
        <dbReference type="Proteomes" id="UP000194280"/>
    </source>
</evidence>
<reference evidence="2 3" key="1">
    <citation type="submission" date="2017-01" db="EMBL/GenBank/DDBJ databases">
        <title>The recent genome duplication of the halophilic yeast Hortaea werneckii: insights from long-read sequencing.</title>
        <authorList>
            <person name="Sinha S."/>
            <person name="Flibotte S."/>
            <person name="Neira M."/>
            <person name="Lenassi M."/>
            <person name="Gostincar C."/>
            <person name="Stajich J.E."/>
            <person name="Nislow C.E."/>
        </authorList>
    </citation>
    <scope>NUCLEOTIDE SEQUENCE [LARGE SCALE GENOMIC DNA]</scope>
    <source>
        <strain evidence="2 3">EXF-2000</strain>
    </source>
</reference>
<proteinExistence type="predicted"/>
<feature type="compositionally biased region" description="Basic and acidic residues" evidence="1">
    <location>
        <begin position="7"/>
        <end position="18"/>
    </location>
</feature>
<sequence>MKFRRSIKSDGGSKHDSAKPVQISIPQKDATAIEPPKKVIKALYDYNARQSQASTFPFPRATSSMFSVARTTRTGTKRAILWRTREAWCR</sequence>
<keyword evidence="3" id="KW-1185">Reference proteome</keyword>
<comment type="caution">
    <text evidence="2">The sequence shown here is derived from an EMBL/GenBank/DDBJ whole genome shotgun (WGS) entry which is preliminary data.</text>
</comment>
<protein>
    <submittedName>
        <fullName evidence="2">Uncharacterized protein</fullName>
    </submittedName>
</protein>